<dbReference type="EMBL" id="JARBJD010000179">
    <property type="protein sequence ID" value="KAK2948286.1"/>
    <property type="molecule type" value="Genomic_DNA"/>
</dbReference>
<protein>
    <submittedName>
        <fullName evidence="2">Uncharacterized protein</fullName>
    </submittedName>
</protein>
<proteinExistence type="predicted"/>
<dbReference type="EMBL" id="JARBJD010000157">
    <property type="protein sequence ID" value="KAK2949401.1"/>
    <property type="molecule type" value="Genomic_DNA"/>
</dbReference>
<gene>
    <name evidence="3" type="ORF">BLNAU_15697</name>
    <name evidence="2" type="ORF">BLNAU_16735</name>
</gene>
<accession>A0ABQ9X8P5</accession>
<name>A0ABQ9X8P5_9EUKA</name>
<comment type="caution">
    <text evidence="2">The sequence shown here is derived from an EMBL/GenBank/DDBJ whole genome shotgun (WGS) entry which is preliminary data.</text>
</comment>
<evidence type="ECO:0000313" key="3">
    <source>
        <dbReference type="EMBL" id="KAK2949401.1"/>
    </source>
</evidence>
<feature type="compositionally biased region" description="Basic and acidic residues" evidence="1">
    <location>
        <begin position="50"/>
        <end position="64"/>
    </location>
</feature>
<evidence type="ECO:0000313" key="4">
    <source>
        <dbReference type="Proteomes" id="UP001281761"/>
    </source>
</evidence>
<dbReference type="Proteomes" id="UP001281761">
    <property type="component" value="Unassembled WGS sequence"/>
</dbReference>
<evidence type="ECO:0000256" key="1">
    <source>
        <dbReference type="SAM" id="MobiDB-lite"/>
    </source>
</evidence>
<sequence length="95" mass="10681">MSELPLSTEVRVSDACPPRSGFCTGNQPRHTTSHPSLFHSQPQSLRRMRSGREGEWTSSHHEDSNGIGCSVLHVRKVNFLQSERISSFDLHNPIN</sequence>
<reference evidence="2 4" key="1">
    <citation type="journal article" date="2022" name="bioRxiv">
        <title>Genomics of Preaxostyla Flagellates Illuminates Evolutionary Transitions and the Path Towards Mitochondrial Loss.</title>
        <authorList>
            <person name="Novak L.V.F."/>
            <person name="Treitli S.C."/>
            <person name="Pyrih J."/>
            <person name="Halakuc P."/>
            <person name="Pipaliya S.V."/>
            <person name="Vacek V."/>
            <person name="Brzon O."/>
            <person name="Soukal P."/>
            <person name="Eme L."/>
            <person name="Dacks J.B."/>
            <person name="Karnkowska A."/>
            <person name="Elias M."/>
            <person name="Hampl V."/>
        </authorList>
    </citation>
    <scope>NUCLEOTIDE SEQUENCE [LARGE SCALE GENOMIC DNA]</scope>
    <source>
        <strain evidence="2">NAU3</strain>
        <tissue evidence="2">Gut</tissue>
    </source>
</reference>
<organism evidence="2 4">
    <name type="scientific">Blattamonas nauphoetae</name>
    <dbReference type="NCBI Taxonomy" id="2049346"/>
    <lineage>
        <taxon>Eukaryota</taxon>
        <taxon>Metamonada</taxon>
        <taxon>Preaxostyla</taxon>
        <taxon>Oxymonadida</taxon>
        <taxon>Blattamonas</taxon>
    </lineage>
</organism>
<keyword evidence="4" id="KW-1185">Reference proteome</keyword>
<evidence type="ECO:0000313" key="2">
    <source>
        <dbReference type="EMBL" id="KAK2948286.1"/>
    </source>
</evidence>
<feature type="compositionally biased region" description="Polar residues" evidence="1">
    <location>
        <begin position="23"/>
        <end position="44"/>
    </location>
</feature>
<feature type="region of interest" description="Disordered" evidence="1">
    <location>
        <begin position="18"/>
        <end position="66"/>
    </location>
</feature>